<dbReference type="GO" id="GO:1990757">
    <property type="term" value="F:ubiquitin ligase activator activity"/>
    <property type="evidence" value="ECO:0007669"/>
    <property type="project" value="TreeGrafter"/>
</dbReference>
<dbReference type="CDD" id="cd00200">
    <property type="entry name" value="WD40"/>
    <property type="match status" value="1"/>
</dbReference>
<comment type="similarity">
    <text evidence="1">Belongs to the WD repeat CDC20/Fizzy family.</text>
</comment>
<dbReference type="InterPro" id="IPR015943">
    <property type="entry name" value="WD40/YVTN_repeat-like_dom_sf"/>
</dbReference>
<evidence type="ECO:0000256" key="5">
    <source>
        <dbReference type="SAM" id="MobiDB-lite"/>
    </source>
</evidence>
<dbReference type="GO" id="GO:0031145">
    <property type="term" value="P:anaphase-promoting complex-dependent catabolic process"/>
    <property type="evidence" value="ECO:0007669"/>
    <property type="project" value="TreeGrafter"/>
</dbReference>
<evidence type="ECO:0000259" key="6">
    <source>
        <dbReference type="Pfam" id="PF24807"/>
    </source>
</evidence>
<dbReference type="InterPro" id="IPR036322">
    <property type="entry name" value="WD40_repeat_dom_sf"/>
</dbReference>
<feature type="region of interest" description="Disordered" evidence="5">
    <location>
        <begin position="29"/>
        <end position="79"/>
    </location>
</feature>
<evidence type="ECO:0000313" key="8">
    <source>
        <dbReference type="Proteomes" id="UP000694403"/>
    </source>
</evidence>
<dbReference type="AlphaFoldDB" id="A0A8C3T777"/>
<dbReference type="Pfam" id="PF24807">
    <property type="entry name" value="WD40_CDC20-Fz"/>
    <property type="match status" value="1"/>
</dbReference>
<dbReference type="InterPro" id="IPR033010">
    <property type="entry name" value="Cdc20/Fizzy"/>
</dbReference>
<keyword evidence="2 4" id="KW-0853">WD repeat</keyword>
<dbReference type="InterPro" id="IPR056150">
    <property type="entry name" value="WD40_CDC20-Fz"/>
</dbReference>
<keyword evidence="8" id="KW-1185">Reference proteome</keyword>
<name>A0A8C3T777_CHESE</name>
<keyword evidence="3" id="KW-0677">Repeat</keyword>
<sequence>MAQFVFESDLHGLLKLDTPIPNAPLARWQRKAKESNASVAGPGPSPANTSTTGLSPMKPANRSHSTSKTPSKTPGESELGLVPLDVRSQAGRLPHLLFFLHIGMVCSCNLNKDSLKYSHLSLTPFPLMLFSQGTLPISSLRESKSAFLKSRVSVLLLYFLPCVRILNSTISWSLPPRALFSSPCTIREMAALNVSLQLWDIQQQKRLRNMTSHSSRVGSLSWNSYILSSGARTGHIHHHDVRVAEHHVATLAGHTQEVCGLKWSPDGRYLASGGNDNLVNVWPCAQGDSGDFAPVQTFTQHQGAVKAVAWCPWQSNVLATGGGTSDRHIRIWNVCSGTCLNAVDAHSQVCSILWSTNYKEFISGHGFAHNQLVVWKYPTMAKVTELKGHTARVLNLTMSPDGSIVASAAADETLRLWRCFEMDPVKKKEKAGSAKSSIIHQGIR</sequence>
<reference evidence="7" key="1">
    <citation type="submission" date="2025-08" db="UniProtKB">
        <authorList>
            <consortium name="Ensembl"/>
        </authorList>
    </citation>
    <scope>IDENTIFICATION</scope>
</reference>
<accession>A0A8C3T777</accession>
<dbReference type="GO" id="GO:1905786">
    <property type="term" value="P:positive regulation of anaphase-promoting complex-dependent catabolic process"/>
    <property type="evidence" value="ECO:0007669"/>
    <property type="project" value="TreeGrafter"/>
</dbReference>
<evidence type="ECO:0000256" key="3">
    <source>
        <dbReference type="ARBA" id="ARBA00022737"/>
    </source>
</evidence>
<feature type="repeat" description="WD" evidence="4">
    <location>
        <begin position="251"/>
        <end position="282"/>
    </location>
</feature>
<dbReference type="SUPFAM" id="SSF50978">
    <property type="entry name" value="WD40 repeat-like"/>
    <property type="match status" value="1"/>
</dbReference>
<protein>
    <submittedName>
        <fullName evidence="7">Cell division cycle 20</fullName>
    </submittedName>
</protein>
<evidence type="ECO:0000256" key="4">
    <source>
        <dbReference type="PROSITE-ProRule" id="PRU00221"/>
    </source>
</evidence>
<dbReference type="Gene3D" id="2.130.10.10">
    <property type="entry name" value="YVTN repeat-like/Quinoprotein amine dehydrogenase"/>
    <property type="match status" value="1"/>
</dbReference>
<evidence type="ECO:0000256" key="1">
    <source>
        <dbReference type="ARBA" id="ARBA00006445"/>
    </source>
</evidence>
<dbReference type="InterPro" id="IPR001680">
    <property type="entry name" value="WD40_rpt"/>
</dbReference>
<dbReference type="Ensembl" id="ENSCSRT00000025240.1">
    <property type="protein sequence ID" value="ENSCSRP00000024201.1"/>
    <property type="gene ID" value="ENSCSRG00000017960.1"/>
</dbReference>
<dbReference type="GO" id="GO:0005680">
    <property type="term" value="C:anaphase-promoting complex"/>
    <property type="evidence" value="ECO:0007669"/>
    <property type="project" value="TreeGrafter"/>
</dbReference>
<proteinExistence type="inferred from homology"/>
<organism evidence="7 8">
    <name type="scientific">Chelydra serpentina</name>
    <name type="common">Snapping turtle</name>
    <name type="synonym">Testudo serpentina</name>
    <dbReference type="NCBI Taxonomy" id="8475"/>
    <lineage>
        <taxon>Eukaryota</taxon>
        <taxon>Metazoa</taxon>
        <taxon>Chordata</taxon>
        <taxon>Craniata</taxon>
        <taxon>Vertebrata</taxon>
        <taxon>Euteleostomi</taxon>
        <taxon>Archelosauria</taxon>
        <taxon>Testudinata</taxon>
        <taxon>Testudines</taxon>
        <taxon>Cryptodira</taxon>
        <taxon>Durocryptodira</taxon>
        <taxon>Americhelydia</taxon>
        <taxon>Chelydroidea</taxon>
        <taxon>Chelydridae</taxon>
        <taxon>Chelydra</taxon>
    </lineage>
</organism>
<dbReference type="PANTHER" id="PTHR19918:SF3">
    <property type="entry name" value="CELL DIVISION CYCLE PROTEIN 20 HOMOLOG"/>
    <property type="match status" value="1"/>
</dbReference>
<evidence type="ECO:0000313" key="7">
    <source>
        <dbReference type="Ensembl" id="ENSCSRP00000024201.1"/>
    </source>
</evidence>
<feature type="domain" description="CDC20/Fizzy WD40" evidence="6">
    <location>
        <begin position="194"/>
        <end position="417"/>
    </location>
</feature>
<dbReference type="Proteomes" id="UP000694403">
    <property type="component" value="Unplaced"/>
</dbReference>
<evidence type="ECO:0000256" key="2">
    <source>
        <dbReference type="ARBA" id="ARBA00022574"/>
    </source>
</evidence>
<dbReference type="PROSITE" id="PS50294">
    <property type="entry name" value="WD_REPEATS_REGION"/>
    <property type="match status" value="2"/>
</dbReference>
<reference evidence="7" key="2">
    <citation type="submission" date="2025-09" db="UniProtKB">
        <authorList>
            <consortium name="Ensembl"/>
        </authorList>
    </citation>
    <scope>IDENTIFICATION</scope>
</reference>
<dbReference type="PANTHER" id="PTHR19918">
    <property type="entry name" value="CELL DIVISION CYCLE 20 CDC20 FIZZY -RELATED"/>
    <property type="match status" value="1"/>
</dbReference>
<dbReference type="GO" id="GO:0010997">
    <property type="term" value="F:anaphase-promoting complex binding"/>
    <property type="evidence" value="ECO:0007669"/>
    <property type="project" value="InterPro"/>
</dbReference>
<dbReference type="SMART" id="SM00320">
    <property type="entry name" value="WD40"/>
    <property type="match status" value="5"/>
</dbReference>
<feature type="repeat" description="WD" evidence="4">
    <location>
        <begin position="386"/>
        <end position="417"/>
    </location>
</feature>
<dbReference type="PROSITE" id="PS50082">
    <property type="entry name" value="WD_REPEATS_2"/>
    <property type="match status" value="2"/>
</dbReference>